<evidence type="ECO:0000313" key="11">
    <source>
        <dbReference type="EMBL" id="KAK3383083.1"/>
    </source>
</evidence>
<reference evidence="11" key="1">
    <citation type="journal article" date="2023" name="Mol. Phylogenet. Evol.">
        <title>Genome-scale phylogeny and comparative genomics of the fungal order Sordariales.</title>
        <authorList>
            <person name="Hensen N."/>
            <person name="Bonometti L."/>
            <person name="Westerberg I."/>
            <person name="Brannstrom I.O."/>
            <person name="Guillou S."/>
            <person name="Cros-Aarteil S."/>
            <person name="Calhoun S."/>
            <person name="Haridas S."/>
            <person name="Kuo A."/>
            <person name="Mondo S."/>
            <person name="Pangilinan J."/>
            <person name="Riley R."/>
            <person name="LaButti K."/>
            <person name="Andreopoulos B."/>
            <person name="Lipzen A."/>
            <person name="Chen C."/>
            <person name="Yan M."/>
            <person name="Daum C."/>
            <person name="Ng V."/>
            <person name="Clum A."/>
            <person name="Steindorff A."/>
            <person name="Ohm R.A."/>
            <person name="Martin F."/>
            <person name="Silar P."/>
            <person name="Natvig D.O."/>
            <person name="Lalanne C."/>
            <person name="Gautier V."/>
            <person name="Ament-Velasquez S.L."/>
            <person name="Kruys A."/>
            <person name="Hutchinson M.I."/>
            <person name="Powell A.J."/>
            <person name="Barry K."/>
            <person name="Miller A.N."/>
            <person name="Grigoriev I.V."/>
            <person name="Debuchy R."/>
            <person name="Gladieux P."/>
            <person name="Hiltunen Thoren M."/>
            <person name="Johannesson H."/>
        </authorList>
    </citation>
    <scope>NUCLEOTIDE SEQUENCE</scope>
    <source>
        <strain evidence="11">CBS 958.72</strain>
    </source>
</reference>
<comment type="similarity">
    <text evidence="8">Belongs to the methyltransferase superfamily. LaeA methyltransferase family.</text>
</comment>
<proteinExistence type="inferred from homology"/>
<evidence type="ECO:0000256" key="5">
    <source>
        <dbReference type="ARBA" id="ARBA00023015"/>
    </source>
</evidence>
<reference evidence="11" key="2">
    <citation type="submission" date="2023-06" db="EMBL/GenBank/DDBJ databases">
        <authorList>
            <consortium name="Lawrence Berkeley National Laboratory"/>
            <person name="Haridas S."/>
            <person name="Hensen N."/>
            <person name="Bonometti L."/>
            <person name="Westerberg I."/>
            <person name="Brannstrom I.O."/>
            <person name="Guillou S."/>
            <person name="Cros-Aarteil S."/>
            <person name="Calhoun S."/>
            <person name="Kuo A."/>
            <person name="Mondo S."/>
            <person name="Pangilinan J."/>
            <person name="Riley R."/>
            <person name="Labutti K."/>
            <person name="Andreopoulos B."/>
            <person name="Lipzen A."/>
            <person name="Chen C."/>
            <person name="Yanf M."/>
            <person name="Daum C."/>
            <person name="Ng V."/>
            <person name="Clum A."/>
            <person name="Steindorff A."/>
            <person name="Ohm R."/>
            <person name="Martin F."/>
            <person name="Silar P."/>
            <person name="Natvig D."/>
            <person name="Lalanne C."/>
            <person name="Gautier V."/>
            <person name="Ament-Velasquez S.L."/>
            <person name="Kruys A."/>
            <person name="Hutchinson M.I."/>
            <person name="Powell A.J."/>
            <person name="Barry K."/>
            <person name="Miller A.N."/>
            <person name="Grigoriev I.V."/>
            <person name="Debuchy R."/>
            <person name="Gladieux P."/>
            <person name="Thoren M.H."/>
            <person name="Johannesson H."/>
        </authorList>
    </citation>
    <scope>NUCLEOTIDE SEQUENCE</scope>
    <source>
        <strain evidence="11">CBS 958.72</strain>
    </source>
</reference>
<comment type="catalytic activity">
    <reaction evidence="9">
        <text>L-methionyl-[protein] + S-adenosyl-L-methionine = S-methyl-L-methionyl-[protein] + S-adenosyl-L-homocysteine</text>
        <dbReference type="Rhea" id="RHEA:60560"/>
        <dbReference type="Rhea" id="RHEA-COMP:12313"/>
        <dbReference type="Rhea" id="RHEA-COMP:15592"/>
        <dbReference type="ChEBI" id="CHEBI:16044"/>
        <dbReference type="ChEBI" id="CHEBI:57856"/>
        <dbReference type="ChEBI" id="CHEBI:59789"/>
        <dbReference type="ChEBI" id="CHEBI:142742"/>
    </reaction>
    <physiologicalReaction direction="left-to-right" evidence="9">
        <dbReference type="Rhea" id="RHEA:60561"/>
    </physiologicalReaction>
</comment>
<dbReference type="CDD" id="cd02440">
    <property type="entry name" value="AdoMet_MTases"/>
    <property type="match status" value="1"/>
</dbReference>
<comment type="subcellular location">
    <subcellularLocation>
        <location evidence="1">Nucleus</location>
    </subcellularLocation>
</comment>
<dbReference type="GO" id="GO:0032259">
    <property type="term" value="P:methylation"/>
    <property type="evidence" value="ECO:0007669"/>
    <property type="project" value="UniProtKB-KW"/>
</dbReference>
<protein>
    <submittedName>
        <fullName evidence="11">S-adenosyl-L-methionine-dependent methyltransferase</fullName>
    </submittedName>
</protein>
<dbReference type="InterPro" id="IPR029063">
    <property type="entry name" value="SAM-dependent_MTases_sf"/>
</dbReference>
<gene>
    <name evidence="11" type="ORF">B0T24DRAFT_517721</name>
</gene>
<dbReference type="AlphaFoldDB" id="A0AAE0NKA7"/>
<evidence type="ECO:0000256" key="1">
    <source>
        <dbReference type="ARBA" id="ARBA00004123"/>
    </source>
</evidence>
<dbReference type="Proteomes" id="UP001287356">
    <property type="component" value="Unassembled WGS sequence"/>
</dbReference>
<dbReference type="InterPro" id="IPR041698">
    <property type="entry name" value="Methyltransf_25"/>
</dbReference>
<dbReference type="PANTHER" id="PTHR43591:SF30">
    <property type="entry name" value="PROTEIN-METHIONINE METHYLTRANSFERASE LAEA"/>
    <property type="match status" value="1"/>
</dbReference>
<dbReference type="GO" id="GO:0008168">
    <property type="term" value="F:methyltransferase activity"/>
    <property type="evidence" value="ECO:0007669"/>
    <property type="project" value="UniProtKB-KW"/>
</dbReference>
<dbReference type="Gene3D" id="3.40.50.150">
    <property type="entry name" value="Vaccinia Virus protein VP39"/>
    <property type="match status" value="1"/>
</dbReference>
<dbReference type="SUPFAM" id="SSF53335">
    <property type="entry name" value="S-adenosyl-L-methionine-dependent methyltransferases"/>
    <property type="match status" value="1"/>
</dbReference>
<keyword evidence="6" id="KW-0804">Transcription</keyword>
<evidence type="ECO:0000256" key="9">
    <source>
        <dbReference type="ARBA" id="ARBA00047870"/>
    </source>
</evidence>
<keyword evidence="12" id="KW-1185">Reference proteome</keyword>
<evidence type="ECO:0000256" key="2">
    <source>
        <dbReference type="ARBA" id="ARBA00022603"/>
    </source>
</evidence>
<dbReference type="PANTHER" id="PTHR43591">
    <property type="entry name" value="METHYLTRANSFERASE"/>
    <property type="match status" value="1"/>
</dbReference>
<feature type="domain" description="Methyltransferase" evidence="10">
    <location>
        <begin position="72"/>
        <end position="162"/>
    </location>
</feature>
<evidence type="ECO:0000256" key="4">
    <source>
        <dbReference type="ARBA" id="ARBA00022691"/>
    </source>
</evidence>
<keyword evidence="7" id="KW-0539">Nucleus</keyword>
<keyword evidence="2 11" id="KW-0489">Methyltransferase</keyword>
<sequence length="312" mass="35892">MGSTTQTIAHRVNDEVYQENGRWYGTFKKGKYMFPIDEEEQDRLDFFHRMFLTVRNEELISVSIHNQENPRVLDLGCGTGIWTIDMADKFPQGFHLGLDLNLIQPEYIPANTRFMQRDIEVSWQNDLEPGSWDLIHIGMMHGSISNSNWPRLYAEVARHLRPYYGVIEQIEIDWVLKSDDGSFSPNSVTAKLLDELLDAMDGFDRPMRLDSALTKQRMADAGLVDIKEEVVRLATNRWPATDPNSDLDPEAGRWFNIGLTHGIAGLCMAPLTRGHNRTVFEIKEMADQLKEELRSRKVHGYANVHIYTARKP</sequence>
<evidence type="ECO:0000256" key="6">
    <source>
        <dbReference type="ARBA" id="ARBA00023163"/>
    </source>
</evidence>
<accession>A0AAE0NKA7</accession>
<organism evidence="11 12">
    <name type="scientific">Lasiosphaeria ovina</name>
    <dbReference type="NCBI Taxonomy" id="92902"/>
    <lineage>
        <taxon>Eukaryota</taxon>
        <taxon>Fungi</taxon>
        <taxon>Dikarya</taxon>
        <taxon>Ascomycota</taxon>
        <taxon>Pezizomycotina</taxon>
        <taxon>Sordariomycetes</taxon>
        <taxon>Sordariomycetidae</taxon>
        <taxon>Sordariales</taxon>
        <taxon>Lasiosphaeriaceae</taxon>
        <taxon>Lasiosphaeria</taxon>
    </lineage>
</organism>
<keyword evidence="4" id="KW-0949">S-adenosyl-L-methionine</keyword>
<dbReference type="EMBL" id="JAULSN010000001">
    <property type="protein sequence ID" value="KAK3383083.1"/>
    <property type="molecule type" value="Genomic_DNA"/>
</dbReference>
<evidence type="ECO:0000259" key="10">
    <source>
        <dbReference type="Pfam" id="PF13649"/>
    </source>
</evidence>
<keyword evidence="5" id="KW-0805">Transcription regulation</keyword>
<dbReference type="GO" id="GO:0005634">
    <property type="term" value="C:nucleus"/>
    <property type="evidence" value="ECO:0007669"/>
    <property type="project" value="UniProtKB-SubCell"/>
</dbReference>
<name>A0AAE0NKA7_9PEZI</name>
<comment type="caution">
    <text evidence="11">The sequence shown here is derived from an EMBL/GenBank/DDBJ whole genome shotgun (WGS) entry which is preliminary data.</text>
</comment>
<keyword evidence="3" id="KW-0808">Transferase</keyword>
<evidence type="ECO:0000256" key="3">
    <source>
        <dbReference type="ARBA" id="ARBA00022679"/>
    </source>
</evidence>
<dbReference type="Pfam" id="PF13649">
    <property type="entry name" value="Methyltransf_25"/>
    <property type="match status" value="1"/>
</dbReference>
<evidence type="ECO:0000256" key="8">
    <source>
        <dbReference type="ARBA" id="ARBA00038158"/>
    </source>
</evidence>
<evidence type="ECO:0000256" key="7">
    <source>
        <dbReference type="ARBA" id="ARBA00023242"/>
    </source>
</evidence>
<evidence type="ECO:0000313" key="12">
    <source>
        <dbReference type="Proteomes" id="UP001287356"/>
    </source>
</evidence>